<dbReference type="PRINTS" id="PR00080">
    <property type="entry name" value="SDRFAMILY"/>
</dbReference>
<dbReference type="SUPFAM" id="SSF51735">
    <property type="entry name" value="NAD(P)-binding Rossmann-fold domains"/>
    <property type="match status" value="1"/>
</dbReference>
<dbReference type="CDD" id="cd05233">
    <property type="entry name" value="SDR_c"/>
    <property type="match status" value="1"/>
</dbReference>
<evidence type="ECO:0000256" key="3">
    <source>
        <dbReference type="RuleBase" id="RU000363"/>
    </source>
</evidence>
<name>A0A6I6GAY5_9BACT</name>
<dbReference type="EMBL" id="CP046566">
    <property type="protein sequence ID" value="QGW29847.1"/>
    <property type="molecule type" value="Genomic_DNA"/>
</dbReference>
<dbReference type="PANTHER" id="PTHR42901:SF1">
    <property type="entry name" value="ALCOHOL DEHYDROGENASE"/>
    <property type="match status" value="1"/>
</dbReference>
<dbReference type="Gene3D" id="3.40.50.720">
    <property type="entry name" value="NAD(P)-binding Rossmann-like Domain"/>
    <property type="match status" value="1"/>
</dbReference>
<keyword evidence="2" id="KW-0560">Oxidoreductase</keyword>
<sequence>MDYIQHKTILLTGASKGIGRATALALAAHRVKLGLVARSEQDLITLKQEVEALGSDCEIFTGDVADESTAVKAVAKMQDRFGSIDVLINNAGYGNSKPFEQFSVQEWDDLYATNVKGTFLFSKAVTPAMKQQQSGHILIIASDVAKRTFATGALYCSSKFAQHAFGDAIRKELRPHKVKVSTVYSGLVDSYFHAEPQGDAAHKWWLKNEDMARSIVFIINQPAHVVIDEFMIHPLEQDY</sequence>
<dbReference type="Proteomes" id="UP000426027">
    <property type="component" value="Chromosome"/>
</dbReference>
<proteinExistence type="inferred from homology"/>
<evidence type="ECO:0000256" key="2">
    <source>
        <dbReference type="ARBA" id="ARBA00023002"/>
    </source>
</evidence>
<reference evidence="5 6" key="1">
    <citation type="submission" date="2019-11" db="EMBL/GenBank/DDBJ databases">
        <authorList>
            <person name="Im W.T."/>
        </authorList>
    </citation>
    <scope>NUCLEOTIDE SEQUENCE [LARGE SCALE GENOMIC DNA]</scope>
    <source>
        <strain evidence="5 6">SB-02</strain>
    </source>
</reference>
<evidence type="ECO:0000259" key="4">
    <source>
        <dbReference type="SMART" id="SM00822"/>
    </source>
</evidence>
<comment type="similarity">
    <text evidence="1 3">Belongs to the short-chain dehydrogenases/reductases (SDR) family.</text>
</comment>
<protein>
    <submittedName>
        <fullName evidence="5">SDR family NAD(P)-dependent oxidoreductase</fullName>
    </submittedName>
</protein>
<dbReference type="InterPro" id="IPR036291">
    <property type="entry name" value="NAD(P)-bd_dom_sf"/>
</dbReference>
<dbReference type="InterPro" id="IPR002347">
    <property type="entry name" value="SDR_fam"/>
</dbReference>
<evidence type="ECO:0000313" key="5">
    <source>
        <dbReference type="EMBL" id="QGW29847.1"/>
    </source>
</evidence>
<dbReference type="Pfam" id="PF00106">
    <property type="entry name" value="adh_short"/>
    <property type="match status" value="1"/>
</dbReference>
<dbReference type="PRINTS" id="PR00081">
    <property type="entry name" value="GDHRDH"/>
</dbReference>
<dbReference type="SMART" id="SM00822">
    <property type="entry name" value="PKS_KR"/>
    <property type="match status" value="1"/>
</dbReference>
<dbReference type="RefSeq" id="WP_157480434.1">
    <property type="nucleotide sequence ID" value="NZ_CP046566.1"/>
</dbReference>
<dbReference type="GO" id="GO:0016491">
    <property type="term" value="F:oxidoreductase activity"/>
    <property type="evidence" value="ECO:0007669"/>
    <property type="project" value="UniProtKB-KW"/>
</dbReference>
<organism evidence="5 6">
    <name type="scientific">Phnomibacter ginsenosidimutans</name>
    <dbReference type="NCBI Taxonomy" id="2676868"/>
    <lineage>
        <taxon>Bacteria</taxon>
        <taxon>Pseudomonadati</taxon>
        <taxon>Bacteroidota</taxon>
        <taxon>Chitinophagia</taxon>
        <taxon>Chitinophagales</taxon>
        <taxon>Chitinophagaceae</taxon>
        <taxon>Phnomibacter</taxon>
    </lineage>
</organism>
<evidence type="ECO:0000313" key="6">
    <source>
        <dbReference type="Proteomes" id="UP000426027"/>
    </source>
</evidence>
<dbReference type="AlphaFoldDB" id="A0A6I6GAY5"/>
<evidence type="ECO:0000256" key="1">
    <source>
        <dbReference type="ARBA" id="ARBA00006484"/>
    </source>
</evidence>
<feature type="domain" description="Ketoreductase" evidence="4">
    <location>
        <begin position="7"/>
        <end position="191"/>
    </location>
</feature>
<keyword evidence="6" id="KW-1185">Reference proteome</keyword>
<dbReference type="KEGG" id="fls:GLV81_18515"/>
<accession>A0A6I6GAY5</accession>
<dbReference type="PANTHER" id="PTHR42901">
    <property type="entry name" value="ALCOHOL DEHYDROGENASE"/>
    <property type="match status" value="1"/>
</dbReference>
<gene>
    <name evidence="5" type="ORF">GLV81_18515</name>
</gene>
<dbReference type="InterPro" id="IPR057326">
    <property type="entry name" value="KR_dom"/>
</dbReference>